<dbReference type="AlphaFoldDB" id="A0A3N0XYD7"/>
<comment type="similarity">
    <text evidence="3 7">Belongs to the synaptotagmin family.</text>
</comment>
<feature type="compositionally biased region" description="Acidic residues" evidence="8">
    <location>
        <begin position="128"/>
        <end position="149"/>
    </location>
</feature>
<keyword evidence="6 7" id="KW-0472">Membrane</keyword>
<evidence type="ECO:0000256" key="4">
    <source>
        <dbReference type="ARBA" id="ARBA00022692"/>
    </source>
</evidence>
<dbReference type="GO" id="GO:0000149">
    <property type="term" value="F:SNARE binding"/>
    <property type="evidence" value="ECO:0007669"/>
    <property type="project" value="TreeGrafter"/>
</dbReference>
<proteinExistence type="inferred from homology"/>
<dbReference type="SMART" id="SM00239">
    <property type="entry name" value="C2"/>
    <property type="match status" value="1"/>
</dbReference>
<keyword evidence="11" id="KW-1185">Reference proteome</keyword>
<gene>
    <name evidence="10" type="ORF">DPX16_4112</name>
</gene>
<keyword evidence="4 7" id="KW-0812">Transmembrane</keyword>
<accession>A0A3N0XYD7</accession>
<dbReference type="GO" id="GO:0031045">
    <property type="term" value="C:dense core granule"/>
    <property type="evidence" value="ECO:0007669"/>
    <property type="project" value="TreeGrafter"/>
</dbReference>
<dbReference type="InterPro" id="IPR000008">
    <property type="entry name" value="C2_dom"/>
</dbReference>
<comment type="cofactor">
    <cofactor evidence="7">
        <name>Ca(2+)</name>
        <dbReference type="ChEBI" id="CHEBI:29108"/>
    </cofactor>
    <text evidence="7">Binds 3 Ca(2+) ions per subunit. The ions are bound to the C2 domains.</text>
</comment>
<comment type="similarity">
    <text evidence="2">Belongs to the UPF0239 family.</text>
</comment>
<feature type="compositionally biased region" description="Basic and acidic residues" evidence="8">
    <location>
        <begin position="345"/>
        <end position="363"/>
    </location>
</feature>
<dbReference type="PRINTS" id="PR00360">
    <property type="entry name" value="C2DOMAIN"/>
</dbReference>
<feature type="compositionally biased region" description="Low complexity" evidence="8">
    <location>
        <begin position="115"/>
        <end position="125"/>
    </location>
</feature>
<evidence type="ECO:0000256" key="5">
    <source>
        <dbReference type="ARBA" id="ARBA00022989"/>
    </source>
</evidence>
<dbReference type="InterPro" id="IPR035892">
    <property type="entry name" value="C2_domain_sf"/>
</dbReference>
<dbReference type="GO" id="GO:0048488">
    <property type="term" value="P:synaptic vesicle endocytosis"/>
    <property type="evidence" value="ECO:0007669"/>
    <property type="project" value="TreeGrafter"/>
</dbReference>
<dbReference type="PROSITE" id="PS50004">
    <property type="entry name" value="C2"/>
    <property type="match status" value="1"/>
</dbReference>
<feature type="transmembrane region" description="Helical" evidence="7">
    <location>
        <begin position="75"/>
        <end position="96"/>
    </location>
</feature>
<evidence type="ECO:0000313" key="11">
    <source>
        <dbReference type="Proteomes" id="UP000281406"/>
    </source>
</evidence>
<keyword evidence="5 7" id="KW-1133">Transmembrane helix</keyword>
<dbReference type="Pfam" id="PF06783">
    <property type="entry name" value="UPF0239"/>
    <property type="match status" value="1"/>
</dbReference>
<comment type="subcellular location">
    <subcellularLocation>
        <location evidence="7">Cytoplasmic vesicle</location>
        <location evidence="7">Secretory vesicle</location>
        <location evidence="7">Synaptic vesicle membrane</location>
        <topology evidence="7">Single-pass membrane protein</topology>
    </subcellularLocation>
    <subcellularLocation>
        <location evidence="1">Membrane</location>
        <topology evidence="1">Single-pass membrane protein</topology>
    </subcellularLocation>
</comment>
<dbReference type="GO" id="GO:0030672">
    <property type="term" value="C:synaptic vesicle membrane"/>
    <property type="evidence" value="ECO:0007669"/>
    <property type="project" value="UniProtKB-SubCell"/>
</dbReference>
<dbReference type="GO" id="GO:0001786">
    <property type="term" value="F:phosphatidylserine binding"/>
    <property type="evidence" value="ECO:0007669"/>
    <property type="project" value="TreeGrafter"/>
</dbReference>
<dbReference type="PANTHER" id="PTHR10024">
    <property type="entry name" value="SYNAPTOTAGMIN"/>
    <property type="match status" value="1"/>
</dbReference>
<dbReference type="PANTHER" id="PTHR10024:SF223">
    <property type="entry name" value="SYNAPTOTAGMIN-2"/>
    <property type="match status" value="1"/>
</dbReference>
<dbReference type="GO" id="GO:0030276">
    <property type="term" value="F:clathrin binding"/>
    <property type="evidence" value="ECO:0007669"/>
    <property type="project" value="TreeGrafter"/>
</dbReference>
<name>A0A3N0XYD7_ANAGA</name>
<comment type="caution">
    <text evidence="10">The sequence shown here is derived from an EMBL/GenBank/DDBJ whole genome shotgun (WGS) entry which is preliminary data.</text>
</comment>
<dbReference type="GO" id="GO:0005509">
    <property type="term" value="F:calcium ion binding"/>
    <property type="evidence" value="ECO:0007669"/>
    <property type="project" value="UniProtKB-UniRule"/>
</dbReference>
<feature type="domain" description="C2" evidence="9">
    <location>
        <begin position="153"/>
        <end position="277"/>
    </location>
</feature>
<evidence type="ECO:0000259" key="9">
    <source>
        <dbReference type="PROSITE" id="PS50004"/>
    </source>
</evidence>
<evidence type="ECO:0000256" key="7">
    <source>
        <dbReference type="RuleBase" id="RU367154"/>
    </source>
</evidence>
<organism evidence="10 11">
    <name type="scientific">Anabarilius grahami</name>
    <name type="common">Kanglang fish</name>
    <name type="synonym">Barilius grahami</name>
    <dbReference type="NCBI Taxonomy" id="495550"/>
    <lineage>
        <taxon>Eukaryota</taxon>
        <taxon>Metazoa</taxon>
        <taxon>Chordata</taxon>
        <taxon>Craniata</taxon>
        <taxon>Vertebrata</taxon>
        <taxon>Euteleostomi</taxon>
        <taxon>Actinopterygii</taxon>
        <taxon>Neopterygii</taxon>
        <taxon>Teleostei</taxon>
        <taxon>Ostariophysi</taxon>
        <taxon>Cypriniformes</taxon>
        <taxon>Xenocyprididae</taxon>
        <taxon>Xenocypridinae</taxon>
        <taxon>Xenocypridinae incertae sedis</taxon>
        <taxon>Anabarilius</taxon>
    </lineage>
</organism>
<protein>
    <recommendedName>
        <fullName evidence="7">Synaptotagmin</fullName>
    </recommendedName>
</protein>
<feature type="compositionally biased region" description="Basic residues" evidence="8">
    <location>
        <begin position="374"/>
        <end position="384"/>
    </location>
</feature>
<comment type="function">
    <text evidence="7">May have a regulatory role in the membrane interactions during trafficking of synaptic vesicles at the active zone of the synapse. It binds acidic phospholipids with a specificity that requires the presence of both an acidic head group and a diacyl backbone.</text>
</comment>
<dbReference type="OrthoDB" id="67700at2759"/>
<dbReference type="GO" id="GO:0005886">
    <property type="term" value="C:plasma membrane"/>
    <property type="evidence" value="ECO:0007669"/>
    <property type="project" value="TreeGrafter"/>
</dbReference>
<dbReference type="GO" id="GO:0030424">
    <property type="term" value="C:axon"/>
    <property type="evidence" value="ECO:0007669"/>
    <property type="project" value="TreeGrafter"/>
</dbReference>
<feature type="transmembrane region" description="Helical" evidence="7">
    <location>
        <begin position="321"/>
        <end position="341"/>
    </location>
</feature>
<evidence type="ECO:0000256" key="8">
    <source>
        <dbReference type="SAM" id="MobiDB-lite"/>
    </source>
</evidence>
<reference evidence="10 11" key="1">
    <citation type="submission" date="2018-10" db="EMBL/GenBank/DDBJ databases">
        <title>Genome assembly for a Yunnan-Guizhou Plateau 3E fish, Anabarilius grahami (Regan), and its evolutionary and genetic applications.</title>
        <authorList>
            <person name="Jiang W."/>
        </authorList>
    </citation>
    <scope>NUCLEOTIDE SEQUENCE [LARGE SCALE GENOMIC DNA]</scope>
    <source>
        <strain evidence="10">AG-KIZ</strain>
        <tissue evidence="10">Muscle</tissue>
    </source>
</reference>
<evidence type="ECO:0000256" key="3">
    <source>
        <dbReference type="ARBA" id="ARBA00006996"/>
    </source>
</evidence>
<dbReference type="Pfam" id="PF00168">
    <property type="entry name" value="C2"/>
    <property type="match status" value="1"/>
</dbReference>
<keyword evidence="7" id="KW-0106">Calcium</keyword>
<feature type="region of interest" description="Disordered" evidence="8">
    <location>
        <begin position="345"/>
        <end position="384"/>
    </location>
</feature>
<evidence type="ECO:0000256" key="2">
    <source>
        <dbReference type="ARBA" id="ARBA00006839"/>
    </source>
</evidence>
<dbReference type="EMBL" id="RJVU01057277">
    <property type="protein sequence ID" value="ROK31161.1"/>
    <property type="molecule type" value="Genomic_DNA"/>
</dbReference>
<evidence type="ECO:0000313" key="10">
    <source>
        <dbReference type="EMBL" id="ROK31161.1"/>
    </source>
</evidence>
<dbReference type="InterPro" id="IPR009621">
    <property type="entry name" value="UPF0239"/>
</dbReference>
<dbReference type="Gene3D" id="2.60.40.150">
    <property type="entry name" value="C2 domain"/>
    <property type="match status" value="1"/>
</dbReference>
<keyword evidence="7" id="KW-0479">Metal-binding</keyword>
<dbReference type="GO" id="GO:0005544">
    <property type="term" value="F:calcium-dependent phospholipid binding"/>
    <property type="evidence" value="ECO:0007669"/>
    <property type="project" value="TreeGrafter"/>
</dbReference>
<feature type="region of interest" description="Disordered" evidence="8">
    <location>
        <begin position="105"/>
        <end position="149"/>
    </location>
</feature>
<dbReference type="Proteomes" id="UP000281406">
    <property type="component" value="Unassembled WGS sequence"/>
</dbReference>
<keyword evidence="7" id="KW-0770">Synapse</keyword>
<comment type="caution">
    <text evidence="7">Lacks conserved residue(s) required for the propagation of feature annotation.</text>
</comment>
<dbReference type="GO" id="GO:0048791">
    <property type="term" value="P:calcium ion-regulated exocytosis of neurotransmitter"/>
    <property type="evidence" value="ECO:0007669"/>
    <property type="project" value="TreeGrafter"/>
</dbReference>
<keyword evidence="7" id="KW-0968">Cytoplasmic vesicle</keyword>
<dbReference type="SUPFAM" id="SSF49562">
    <property type="entry name" value="C2 domain (Calcium/lipid-binding domain, CaLB)"/>
    <property type="match status" value="1"/>
</dbReference>
<sequence>MKWNLFKKKPEAMVGPEPTGLGVTHPSHTMTMAPAVSTPADNSTESEAPVNKNDVFEEIKSKFLNEIDKIPLPPWALIAIAVVAALLILTCCFCIIKKCCCKKKKNKKGKKGKDGFNMKNMQGGDKQQDDDDEEGETGLTEEEKEEEEKEVEKLGKLQYSLDYDFNDNKLTVGILQCADLISMDSGGTSDPYVKVFILPDKKKKFDTKVHKKTLNPVFNETFVFKKIIVVVTVFDYDKIGKNDAIGKIFIGSKAQSTALKHWSDMLANPRRPIAQWHPLQPEEDIDGALAALNAKNIMSADLDLSPPEVPEPTLFESLLRYGLFLGAIFQLICILAIIIPASKSHEQVEPSEPVDTRSSEQNRKPKGPVQQIRQKLKKESKKKR</sequence>
<evidence type="ECO:0000256" key="6">
    <source>
        <dbReference type="ARBA" id="ARBA00023136"/>
    </source>
</evidence>
<evidence type="ECO:0000256" key="1">
    <source>
        <dbReference type="ARBA" id="ARBA00004167"/>
    </source>
</evidence>